<dbReference type="PANTHER" id="PTHR43152">
    <property type="entry name" value="UVRABC SYSTEM PROTEIN A"/>
    <property type="match status" value="1"/>
</dbReference>
<evidence type="ECO:0000256" key="1">
    <source>
        <dbReference type="ARBA" id="ARBA00004496"/>
    </source>
</evidence>
<evidence type="ECO:0000256" key="14">
    <source>
        <dbReference type="ARBA" id="ARBA00023236"/>
    </source>
</evidence>
<keyword evidence="3" id="KW-0479">Metal-binding</keyword>
<dbReference type="SMART" id="SM00382">
    <property type="entry name" value="AAA"/>
    <property type="match status" value="2"/>
</dbReference>
<protein>
    <recommendedName>
        <fullName evidence="16">UvrABC system protein A</fullName>
    </recommendedName>
    <alternativeName>
        <fullName evidence="17">Excinuclease ABC subunit A</fullName>
    </alternativeName>
</protein>
<dbReference type="Gene3D" id="1.10.8.280">
    <property type="entry name" value="ABC transporter ATPase domain-like"/>
    <property type="match status" value="1"/>
</dbReference>
<evidence type="ECO:0000256" key="2">
    <source>
        <dbReference type="ARBA" id="ARBA00022490"/>
    </source>
</evidence>
<keyword evidence="7" id="KW-0228">DNA excision</keyword>
<evidence type="ECO:0000259" key="18">
    <source>
        <dbReference type="SMART" id="SM00382"/>
    </source>
</evidence>
<keyword evidence="9" id="KW-0862">Zinc</keyword>
<comment type="similarity">
    <text evidence="15">Belongs to the ABC transporter superfamily. UvrA family.</text>
</comment>
<evidence type="ECO:0000256" key="9">
    <source>
        <dbReference type="ARBA" id="ARBA00022833"/>
    </source>
</evidence>
<dbReference type="GO" id="GO:0009380">
    <property type="term" value="C:excinuclease repair complex"/>
    <property type="evidence" value="ECO:0007669"/>
    <property type="project" value="InterPro"/>
</dbReference>
<dbReference type="InterPro" id="IPR017871">
    <property type="entry name" value="ABC_transporter-like_CS"/>
</dbReference>
<reference evidence="19 20" key="1">
    <citation type="submission" date="2020-08" db="EMBL/GenBank/DDBJ databases">
        <title>Genomic Encyclopedia of Type Strains, Phase III (KMG-III): the genomes of soil and plant-associated and newly described type strains.</title>
        <authorList>
            <person name="Whitman W."/>
        </authorList>
    </citation>
    <scope>NUCLEOTIDE SEQUENCE [LARGE SCALE GENOMIC DNA]</scope>
    <source>
        <strain evidence="19 20">CECT 3237</strain>
    </source>
</reference>
<evidence type="ECO:0000256" key="11">
    <source>
        <dbReference type="ARBA" id="ARBA00022881"/>
    </source>
</evidence>
<keyword evidence="12" id="KW-0238">DNA-binding</keyword>
<dbReference type="Pfam" id="PF17755">
    <property type="entry name" value="UvrA_DNA-bind"/>
    <property type="match status" value="1"/>
</dbReference>
<dbReference type="Gene3D" id="1.20.1580.10">
    <property type="entry name" value="ABC transporter ATPase like domain"/>
    <property type="match status" value="2"/>
</dbReference>
<dbReference type="AlphaFoldDB" id="A0A7W4ZQ66"/>
<sequence length="812" mass="87043">MDSFIRVTGARLHNLRNVSLSLPKNKLVVLTGLSGSGKSTLAFDTLHREGQRQYLESLGMVTGFVSKPAVDSITGLSPSISVDQHLTNRSPRSTVGTVTEVFTYLRLLWSRVGVRPCPDCGKDIPPSYAESDEDAEAGQTPCPHCGTLVPELVMGSFSFNKPAGACPECTGLGEVIRPDVRRLVEGGKSVAQGAVKGWNAKYTDWSLPVLRAAAGYYGFTFDADAPVDELGDIPRDLLLHGVESPEFRRHFPDTDPPATVSGGRFEGVATALLRRYSDRADDPEYRERAEQQGLLKQPCGECGETRLRPESRAVTVHGRSIVEAARLPLTDLDTWLAGLRERSDGDEWLLVEPVVADLEERVRRLVDVGVGYLTLDQATPSLSAGETQRLRLAALLGSGLTGVLYVLDEPTIGLHPSDTARLIDVLRRLRDLGNTVLVIEHDLDVLRAADHVVDVGPGAGRDGGRIVAQGTPAEVARTEGSMTGAYLSGRLPAPASRSRADADEALVIRGARAHNLKDVTARIPLGRLVTVTGPSGSGKSTLILDVLGRAARRHFHGAGERPGEHDGIDGWENLTKAVLIDQEPIGRVPRSNAATYSDVFTPVRETYAAHSKGALTPGHFSFNTPGGRCERCEGAGVLTVHMHFLPAVEVRCPTCKGRRFRPEVLAVRHEGHDIAELLAATVDEALTVFAGVPAVASRLRRMVDVGLGYLPLGQPATTLSGGEAQRLKLAKELGRRTTGRTLYLLDEPTTGLHAADTARLLGVLQRLVDAGHSVVTIEHNLDVIHASDWLIDLGPQGGSGGGQLVSQGAPRS</sequence>
<dbReference type="GO" id="GO:0016887">
    <property type="term" value="F:ATP hydrolysis activity"/>
    <property type="evidence" value="ECO:0007669"/>
    <property type="project" value="InterPro"/>
</dbReference>
<dbReference type="EMBL" id="JACHXE010000002">
    <property type="protein sequence ID" value="MBB3076585.1"/>
    <property type="molecule type" value="Genomic_DNA"/>
</dbReference>
<dbReference type="InterPro" id="IPR004602">
    <property type="entry name" value="UvrA"/>
</dbReference>
<dbReference type="GO" id="GO:0005524">
    <property type="term" value="F:ATP binding"/>
    <property type="evidence" value="ECO:0007669"/>
    <property type="project" value="UniProtKB-KW"/>
</dbReference>
<dbReference type="GO" id="GO:0009432">
    <property type="term" value="P:SOS response"/>
    <property type="evidence" value="ECO:0007669"/>
    <property type="project" value="UniProtKB-KW"/>
</dbReference>
<evidence type="ECO:0000256" key="7">
    <source>
        <dbReference type="ARBA" id="ARBA00022769"/>
    </source>
</evidence>
<evidence type="ECO:0000256" key="4">
    <source>
        <dbReference type="ARBA" id="ARBA00022737"/>
    </source>
</evidence>
<dbReference type="GO" id="GO:0006289">
    <property type="term" value="P:nucleotide-excision repair"/>
    <property type="evidence" value="ECO:0007669"/>
    <property type="project" value="InterPro"/>
</dbReference>
<evidence type="ECO:0000256" key="15">
    <source>
        <dbReference type="ARBA" id="ARBA00038000"/>
    </source>
</evidence>
<name>A0A7W4ZQ66_9ACTN</name>
<organism evidence="19 20">
    <name type="scientific">Streptomyces violarus</name>
    <dbReference type="NCBI Taxonomy" id="67380"/>
    <lineage>
        <taxon>Bacteria</taxon>
        <taxon>Bacillati</taxon>
        <taxon>Actinomycetota</taxon>
        <taxon>Actinomycetes</taxon>
        <taxon>Kitasatosporales</taxon>
        <taxon>Streptomycetaceae</taxon>
        <taxon>Streptomyces</taxon>
    </lineage>
</organism>
<dbReference type="Gene3D" id="3.40.50.300">
    <property type="entry name" value="P-loop containing nucleotide triphosphate hydrolases"/>
    <property type="match status" value="2"/>
</dbReference>
<dbReference type="PROSITE" id="PS00211">
    <property type="entry name" value="ABC_TRANSPORTER_1"/>
    <property type="match status" value="1"/>
</dbReference>
<evidence type="ECO:0000256" key="10">
    <source>
        <dbReference type="ARBA" id="ARBA00022840"/>
    </source>
</evidence>
<proteinExistence type="inferred from homology"/>
<evidence type="ECO:0000256" key="17">
    <source>
        <dbReference type="ARBA" id="ARBA00042156"/>
    </source>
</evidence>
<evidence type="ECO:0000256" key="5">
    <source>
        <dbReference type="ARBA" id="ARBA00022741"/>
    </source>
</evidence>
<dbReference type="Proteomes" id="UP000572907">
    <property type="component" value="Unassembled WGS sequence"/>
</dbReference>
<accession>A0A7W4ZQ66</accession>
<dbReference type="GO" id="GO:0008270">
    <property type="term" value="F:zinc ion binding"/>
    <property type="evidence" value="ECO:0007669"/>
    <property type="project" value="UniProtKB-KW"/>
</dbReference>
<dbReference type="PANTHER" id="PTHR43152:SF3">
    <property type="entry name" value="UVRABC SYSTEM PROTEIN A"/>
    <property type="match status" value="1"/>
</dbReference>
<evidence type="ECO:0000256" key="6">
    <source>
        <dbReference type="ARBA" id="ARBA00022763"/>
    </source>
</evidence>
<dbReference type="InterPro" id="IPR041552">
    <property type="entry name" value="UvrA_DNA-bd"/>
</dbReference>
<keyword evidence="13" id="KW-0234">DNA repair</keyword>
<evidence type="ECO:0000256" key="16">
    <source>
        <dbReference type="ARBA" id="ARBA00039316"/>
    </source>
</evidence>
<evidence type="ECO:0000256" key="12">
    <source>
        <dbReference type="ARBA" id="ARBA00023125"/>
    </source>
</evidence>
<dbReference type="NCBIfam" id="TIGR00630">
    <property type="entry name" value="uvra"/>
    <property type="match status" value="1"/>
</dbReference>
<keyword evidence="10" id="KW-0067">ATP-binding</keyword>
<keyword evidence="11" id="KW-0267">Excision nuclease</keyword>
<keyword evidence="6" id="KW-0227">DNA damage</keyword>
<feature type="domain" description="AAA+ ATPase" evidence="18">
    <location>
        <begin position="525"/>
        <end position="795"/>
    </location>
</feature>
<dbReference type="InterPro" id="IPR027417">
    <property type="entry name" value="P-loop_NTPase"/>
</dbReference>
<keyword evidence="20" id="KW-1185">Reference proteome</keyword>
<keyword evidence="14" id="KW-0742">SOS response</keyword>
<evidence type="ECO:0000256" key="8">
    <source>
        <dbReference type="ARBA" id="ARBA00022771"/>
    </source>
</evidence>
<dbReference type="SUPFAM" id="SSF52540">
    <property type="entry name" value="P-loop containing nucleoside triphosphate hydrolases"/>
    <property type="match status" value="2"/>
</dbReference>
<dbReference type="FunFam" id="1.20.1580.10:FF:000001">
    <property type="entry name" value="UvrABC system protein A"/>
    <property type="match status" value="1"/>
</dbReference>
<keyword evidence="8" id="KW-0863">Zinc-finger</keyword>
<comment type="caution">
    <text evidence="19">The sequence shown here is derived from an EMBL/GenBank/DDBJ whole genome shotgun (WGS) entry which is preliminary data.</text>
</comment>
<dbReference type="InterPro" id="IPR003593">
    <property type="entry name" value="AAA+_ATPase"/>
</dbReference>
<dbReference type="GO" id="GO:0003677">
    <property type="term" value="F:DNA binding"/>
    <property type="evidence" value="ECO:0007669"/>
    <property type="project" value="UniProtKB-KW"/>
</dbReference>
<keyword evidence="2" id="KW-0963">Cytoplasm</keyword>
<comment type="subcellular location">
    <subcellularLocation>
        <location evidence="1">Cytoplasm</location>
    </subcellularLocation>
</comment>
<dbReference type="GO" id="GO:0005737">
    <property type="term" value="C:cytoplasm"/>
    <property type="evidence" value="ECO:0007669"/>
    <property type="project" value="UniProtKB-SubCell"/>
</dbReference>
<gene>
    <name evidence="19" type="ORF">FHS41_003062</name>
</gene>
<keyword evidence="4" id="KW-0677">Repeat</keyword>
<evidence type="ECO:0000256" key="13">
    <source>
        <dbReference type="ARBA" id="ARBA00023204"/>
    </source>
</evidence>
<feature type="domain" description="AAA+ ATPase" evidence="18">
    <location>
        <begin position="24"/>
        <end position="459"/>
    </location>
</feature>
<evidence type="ECO:0000256" key="3">
    <source>
        <dbReference type="ARBA" id="ARBA00022723"/>
    </source>
</evidence>
<dbReference type="RefSeq" id="WP_184591692.1">
    <property type="nucleotide sequence ID" value="NZ_BMUP01000012.1"/>
</dbReference>
<evidence type="ECO:0000313" key="19">
    <source>
        <dbReference type="EMBL" id="MBB3076585.1"/>
    </source>
</evidence>
<evidence type="ECO:0000313" key="20">
    <source>
        <dbReference type="Proteomes" id="UP000572907"/>
    </source>
</evidence>
<keyword evidence="5" id="KW-0547">Nucleotide-binding</keyword>
<dbReference type="GO" id="GO:0004518">
    <property type="term" value="F:nuclease activity"/>
    <property type="evidence" value="ECO:0007669"/>
    <property type="project" value="UniProtKB-KW"/>
</dbReference>